<evidence type="ECO:0000313" key="2">
    <source>
        <dbReference type="EMBL" id="MEF7615950.1"/>
    </source>
</evidence>
<dbReference type="PANTHER" id="PTHR43798:SF33">
    <property type="entry name" value="HYDROLASE, PUTATIVE (AFU_ORTHOLOGUE AFUA_2G14860)-RELATED"/>
    <property type="match status" value="1"/>
</dbReference>
<dbReference type="PRINTS" id="PR00111">
    <property type="entry name" value="ABHYDROLASE"/>
</dbReference>
<sequence>MIPFDPAAQALRVALARRHDDPAVEAARERWAAYDAHAEHLTGRFAGLYAVRSFAYVQPVHLQRGVPARLRKPYATRVSYTDWGPEDAPLLICGGGVVNSAMRFAFLAADLRGSHRVICMDWLGRGRSGWLADEREYTRATYVEQLKQLVAHLGEAARRPFTLLGSSMGGTVAIDYAARHPARVGRLVLNDVGPFIPRARRRRRAETLARFYVFPTPDDLTRRVGASQKHDGPVSDDIRRFVAYHQTRWSDDNAGRVYRHDVRALHAYRDEAKTSLSQWDAWARIRCPVLVLHGMQSDALSQRTLDRMRRGHALTVAHIPDTGHTPVLADRHQTACIADWLRGEGAAAEFSVPHAAVRGDGDTNDSIASFSENLRS</sequence>
<evidence type="ECO:0000313" key="3">
    <source>
        <dbReference type="Proteomes" id="UP001336250"/>
    </source>
</evidence>
<dbReference type="InterPro" id="IPR050266">
    <property type="entry name" value="AB_hydrolase_sf"/>
</dbReference>
<dbReference type="EMBL" id="JAZIBG010000036">
    <property type="protein sequence ID" value="MEF7615950.1"/>
    <property type="molecule type" value="Genomic_DNA"/>
</dbReference>
<dbReference type="RefSeq" id="WP_332291308.1">
    <property type="nucleotide sequence ID" value="NZ_JAZIBG010000036.1"/>
</dbReference>
<organism evidence="2 3">
    <name type="scientific">Aquincola agrisoli</name>
    <dbReference type="NCBI Taxonomy" id="3119538"/>
    <lineage>
        <taxon>Bacteria</taxon>
        <taxon>Pseudomonadati</taxon>
        <taxon>Pseudomonadota</taxon>
        <taxon>Betaproteobacteria</taxon>
        <taxon>Burkholderiales</taxon>
        <taxon>Sphaerotilaceae</taxon>
        <taxon>Aquincola</taxon>
    </lineage>
</organism>
<keyword evidence="3" id="KW-1185">Reference proteome</keyword>
<accession>A0AAW9QLU0</accession>
<gene>
    <name evidence="2" type="ORF">V4F39_18695</name>
</gene>
<evidence type="ECO:0000259" key="1">
    <source>
        <dbReference type="Pfam" id="PF00561"/>
    </source>
</evidence>
<dbReference type="GO" id="GO:0016020">
    <property type="term" value="C:membrane"/>
    <property type="evidence" value="ECO:0007669"/>
    <property type="project" value="TreeGrafter"/>
</dbReference>
<name>A0AAW9QLU0_9BURK</name>
<comment type="caution">
    <text evidence="2">The sequence shown here is derived from an EMBL/GenBank/DDBJ whole genome shotgun (WGS) entry which is preliminary data.</text>
</comment>
<keyword evidence="2" id="KW-0378">Hydrolase</keyword>
<dbReference type="GO" id="GO:0016787">
    <property type="term" value="F:hydrolase activity"/>
    <property type="evidence" value="ECO:0007669"/>
    <property type="project" value="UniProtKB-KW"/>
</dbReference>
<proteinExistence type="predicted"/>
<dbReference type="AlphaFoldDB" id="A0AAW9QLU0"/>
<feature type="domain" description="AB hydrolase-1" evidence="1">
    <location>
        <begin position="89"/>
        <end position="326"/>
    </location>
</feature>
<protein>
    <submittedName>
        <fullName evidence="2">Alpha/beta hydrolase</fullName>
    </submittedName>
</protein>
<dbReference type="PANTHER" id="PTHR43798">
    <property type="entry name" value="MONOACYLGLYCEROL LIPASE"/>
    <property type="match status" value="1"/>
</dbReference>
<dbReference type="SUPFAM" id="SSF53474">
    <property type="entry name" value="alpha/beta-Hydrolases"/>
    <property type="match status" value="1"/>
</dbReference>
<dbReference type="Proteomes" id="UP001336250">
    <property type="component" value="Unassembled WGS sequence"/>
</dbReference>
<dbReference type="InterPro" id="IPR000073">
    <property type="entry name" value="AB_hydrolase_1"/>
</dbReference>
<dbReference type="Pfam" id="PF00561">
    <property type="entry name" value="Abhydrolase_1"/>
    <property type="match status" value="1"/>
</dbReference>
<reference evidence="2 3" key="1">
    <citation type="submission" date="2024-02" db="EMBL/GenBank/DDBJ databases">
        <title>Genome sequence of Aquincola sp. MAHUQ-54.</title>
        <authorList>
            <person name="Huq M.A."/>
        </authorList>
    </citation>
    <scope>NUCLEOTIDE SEQUENCE [LARGE SCALE GENOMIC DNA]</scope>
    <source>
        <strain evidence="2 3">MAHUQ-54</strain>
    </source>
</reference>
<dbReference type="Gene3D" id="3.40.50.1820">
    <property type="entry name" value="alpha/beta hydrolase"/>
    <property type="match status" value="1"/>
</dbReference>
<dbReference type="InterPro" id="IPR029058">
    <property type="entry name" value="AB_hydrolase_fold"/>
</dbReference>